<feature type="non-terminal residue" evidence="2">
    <location>
        <position position="1"/>
    </location>
</feature>
<evidence type="ECO:0000313" key="3">
    <source>
        <dbReference type="Proteomes" id="UP000253664"/>
    </source>
</evidence>
<dbReference type="EMBL" id="LKCN02000017">
    <property type="protein sequence ID" value="RCI09125.1"/>
    <property type="molecule type" value="Genomic_DNA"/>
</dbReference>
<protein>
    <submittedName>
        <fullName evidence="2">Uncharacterized protein</fullName>
    </submittedName>
</protein>
<reference evidence="2 3" key="1">
    <citation type="journal article" date="2015" name="BMC Genomics">
        <title>Insights from the genome of Ophiocordyceps polyrhachis-furcata to pathogenicity and host specificity in insect fungi.</title>
        <authorList>
            <person name="Wichadakul D."/>
            <person name="Kobmoo N."/>
            <person name="Ingsriswang S."/>
            <person name="Tangphatsornruang S."/>
            <person name="Chantasingh D."/>
            <person name="Luangsa-ard J.J."/>
            <person name="Eurwilaichitr L."/>
        </authorList>
    </citation>
    <scope>NUCLEOTIDE SEQUENCE [LARGE SCALE GENOMIC DNA]</scope>
    <source>
        <strain evidence="2 3">BCC 54312</strain>
    </source>
</reference>
<name>A0A367L3W4_9HYPO</name>
<feature type="non-terminal residue" evidence="2">
    <location>
        <position position="285"/>
    </location>
</feature>
<comment type="caution">
    <text evidence="2">The sequence shown here is derived from an EMBL/GenBank/DDBJ whole genome shotgun (WGS) entry which is preliminary data.</text>
</comment>
<proteinExistence type="predicted"/>
<dbReference type="Proteomes" id="UP000253664">
    <property type="component" value="Unassembled WGS sequence"/>
</dbReference>
<accession>A0A367L3W4</accession>
<gene>
    <name evidence="2" type="ORF">L249_5028</name>
</gene>
<feature type="region of interest" description="Disordered" evidence="1">
    <location>
        <begin position="146"/>
        <end position="166"/>
    </location>
</feature>
<dbReference type="AlphaFoldDB" id="A0A367L3W4"/>
<organism evidence="2 3">
    <name type="scientific">Ophiocordyceps polyrhachis-furcata BCC 54312</name>
    <dbReference type="NCBI Taxonomy" id="1330021"/>
    <lineage>
        <taxon>Eukaryota</taxon>
        <taxon>Fungi</taxon>
        <taxon>Dikarya</taxon>
        <taxon>Ascomycota</taxon>
        <taxon>Pezizomycotina</taxon>
        <taxon>Sordariomycetes</taxon>
        <taxon>Hypocreomycetidae</taxon>
        <taxon>Hypocreales</taxon>
        <taxon>Ophiocordycipitaceae</taxon>
        <taxon>Ophiocordyceps</taxon>
    </lineage>
</organism>
<keyword evidence="3" id="KW-1185">Reference proteome</keyword>
<evidence type="ECO:0000256" key="1">
    <source>
        <dbReference type="SAM" id="MobiDB-lite"/>
    </source>
</evidence>
<evidence type="ECO:0000313" key="2">
    <source>
        <dbReference type="EMBL" id="RCI09125.1"/>
    </source>
</evidence>
<sequence length="285" mass="31752">KEDGKLDREPAKGVIYPVYDCVLFIPLQSKGPEGVPRGFHLLDAVFCFLSQPVASSQTAPPISCDRHRTSIIAFTLQQLRNLLLRDVYTSLSAPVDGVRRPRDKGAHVVRVGSYPRHLVDAAKGAEEIAFSLLAVRHVGLRQAEDGGDAHSSVCHNKTTPAPRETMEKGRSIIAMKPRAFVSTQLRFNVAGPQLSLNFHPVFNTMAGIRLRRRKRRHLRTPCTEEAGARNACITKDMSISSQPSETLNHYPTPLTYLFIEVVTPQRPRISDIHHVRLPIAQHQVP</sequence>